<evidence type="ECO:0000256" key="9">
    <source>
        <dbReference type="SAM" id="Coils"/>
    </source>
</evidence>
<keyword evidence="9" id="KW-0175">Coiled coil</keyword>
<name>A0A926EPL3_9FIRM</name>
<keyword evidence="6" id="KW-0418">Kinase</keyword>
<dbReference type="GO" id="GO:0005886">
    <property type="term" value="C:plasma membrane"/>
    <property type="evidence" value="ECO:0007669"/>
    <property type="project" value="TreeGrafter"/>
</dbReference>
<keyword evidence="8 10" id="KW-0472">Membrane</keyword>
<gene>
    <name evidence="12" type="ORF">H8707_03865</name>
</gene>
<dbReference type="InterPro" id="IPR050351">
    <property type="entry name" value="BphY/WalK/GraS-like"/>
</dbReference>
<dbReference type="SMART" id="SM00388">
    <property type="entry name" value="HisKA"/>
    <property type="match status" value="1"/>
</dbReference>
<feature type="coiled-coil region" evidence="9">
    <location>
        <begin position="101"/>
        <end position="128"/>
    </location>
</feature>
<evidence type="ECO:0000259" key="11">
    <source>
        <dbReference type="PROSITE" id="PS50109"/>
    </source>
</evidence>
<dbReference type="PROSITE" id="PS50109">
    <property type="entry name" value="HIS_KIN"/>
    <property type="match status" value="1"/>
</dbReference>
<dbReference type="PANTHER" id="PTHR45453">
    <property type="entry name" value="PHOSPHATE REGULON SENSOR PROTEIN PHOR"/>
    <property type="match status" value="1"/>
</dbReference>
<accession>A0A926EPL3</accession>
<dbReference type="Pfam" id="PF02518">
    <property type="entry name" value="HATPase_c"/>
    <property type="match status" value="1"/>
</dbReference>
<dbReference type="RefSeq" id="WP_262428830.1">
    <property type="nucleotide sequence ID" value="NZ_JACRTG010000010.1"/>
</dbReference>
<reference evidence="12" key="1">
    <citation type="submission" date="2020-08" db="EMBL/GenBank/DDBJ databases">
        <title>Genome public.</title>
        <authorList>
            <person name="Liu C."/>
            <person name="Sun Q."/>
        </authorList>
    </citation>
    <scope>NUCLEOTIDE SEQUENCE</scope>
    <source>
        <strain evidence="12">BX21</strain>
    </source>
</reference>
<comment type="catalytic activity">
    <reaction evidence="1">
        <text>ATP + protein L-histidine = ADP + protein N-phospho-L-histidine.</text>
        <dbReference type="EC" id="2.7.13.3"/>
    </reaction>
</comment>
<dbReference type="FunFam" id="1.10.287.130:FF:000001">
    <property type="entry name" value="Two-component sensor histidine kinase"/>
    <property type="match status" value="1"/>
</dbReference>
<dbReference type="InterPro" id="IPR004358">
    <property type="entry name" value="Sig_transdc_His_kin-like_C"/>
</dbReference>
<dbReference type="Gene3D" id="3.30.565.10">
    <property type="entry name" value="Histidine kinase-like ATPase, C-terminal domain"/>
    <property type="match status" value="1"/>
</dbReference>
<comment type="subcellular location">
    <subcellularLocation>
        <location evidence="2">Membrane</location>
    </subcellularLocation>
</comment>
<keyword evidence="7" id="KW-0902">Two-component regulatory system</keyword>
<dbReference type="InterPro" id="IPR036890">
    <property type="entry name" value="HATPase_C_sf"/>
</dbReference>
<keyword evidence="13" id="KW-1185">Reference proteome</keyword>
<feature type="transmembrane region" description="Helical" evidence="10">
    <location>
        <begin position="7"/>
        <end position="31"/>
    </location>
</feature>
<dbReference type="SMART" id="SM00387">
    <property type="entry name" value="HATPase_c"/>
    <property type="match status" value="1"/>
</dbReference>
<protein>
    <recommendedName>
        <fullName evidence="3">histidine kinase</fullName>
        <ecNumber evidence="3">2.7.13.3</ecNumber>
    </recommendedName>
</protein>
<dbReference type="GO" id="GO:0000155">
    <property type="term" value="F:phosphorelay sensor kinase activity"/>
    <property type="evidence" value="ECO:0007669"/>
    <property type="project" value="InterPro"/>
</dbReference>
<dbReference type="CDD" id="cd00082">
    <property type="entry name" value="HisKA"/>
    <property type="match status" value="1"/>
</dbReference>
<feature type="transmembrane region" description="Helical" evidence="10">
    <location>
        <begin position="43"/>
        <end position="62"/>
    </location>
</feature>
<dbReference type="SUPFAM" id="SSF47384">
    <property type="entry name" value="Homodimeric domain of signal transducing histidine kinase"/>
    <property type="match status" value="1"/>
</dbReference>
<dbReference type="EMBL" id="JACRTG010000010">
    <property type="protein sequence ID" value="MBC8587373.1"/>
    <property type="molecule type" value="Genomic_DNA"/>
</dbReference>
<dbReference type="InterPro" id="IPR003594">
    <property type="entry name" value="HATPase_dom"/>
</dbReference>
<dbReference type="Proteomes" id="UP000601171">
    <property type="component" value="Unassembled WGS sequence"/>
</dbReference>
<evidence type="ECO:0000256" key="2">
    <source>
        <dbReference type="ARBA" id="ARBA00004370"/>
    </source>
</evidence>
<dbReference type="GO" id="GO:0004721">
    <property type="term" value="F:phosphoprotein phosphatase activity"/>
    <property type="evidence" value="ECO:0007669"/>
    <property type="project" value="TreeGrafter"/>
</dbReference>
<dbReference type="InterPro" id="IPR003661">
    <property type="entry name" value="HisK_dim/P_dom"/>
</dbReference>
<evidence type="ECO:0000256" key="7">
    <source>
        <dbReference type="ARBA" id="ARBA00023012"/>
    </source>
</evidence>
<dbReference type="PRINTS" id="PR00344">
    <property type="entry name" value="BCTRLSENSOR"/>
</dbReference>
<evidence type="ECO:0000313" key="12">
    <source>
        <dbReference type="EMBL" id="MBC8587373.1"/>
    </source>
</evidence>
<keyword evidence="5" id="KW-0808">Transferase</keyword>
<evidence type="ECO:0000256" key="3">
    <source>
        <dbReference type="ARBA" id="ARBA00012438"/>
    </source>
</evidence>
<proteinExistence type="predicted"/>
<dbReference type="EC" id="2.7.13.3" evidence="3"/>
<keyword evidence="10" id="KW-0812">Transmembrane</keyword>
<evidence type="ECO:0000256" key="8">
    <source>
        <dbReference type="ARBA" id="ARBA00023136"/>
    </source>
</evidence>
<dbReference type="FunFam" id="3.30.565.10:FF:000006">
    <property type="entry name" value="Sensor histidine kinase WalK"/>
    <property type="match status" value="1"/>
</dbReference>
<dbReference type="SUPFAM" id="SSF55874">
    <property type="entry name" value="ATPase domain of HSP90 chaperone/DNA topoisomerase II/histidine kinase"/>
    <property type="match status" value="1"/>
</dbReference>
<dbReference type="PANTHER" id="PTHR45453:SF1">
    <property type="entry name" value="PHOSPHATE REGULON SENSOR PROTEIN PHOR"/>
    <property type="match status" value="1"/>
</dbReference>
<feature type="domain" description="Histidine kinase" evidence="11">
    <location>
        <begin position="128"/>
        <end position="341"/>
    </location>
</feature>
<keyword evidence="4" id="KW-0597">Phosphoprotein</keyword>
<dbReference type="AlphaFoldDB" id="A0A926EPL3"/>
<evidence type="ECO:0000256" key="10">
    <source>
        <dbReference type="SAM" id="Phobius"/>
    </source>
</evidence>
<dbReference type="Pfam" id="PF00512">
    <property type="entry name" value="HisKA"/>
    <property type="match status" value="1"/>
</dbReference>
<evidence type="ECO:0000256" key="1">
    <source>
        <dbReference type="ARBA" id="ARBA00000085"/>
    </source>
</evidence>
<organism evidence="12 13">
    <name type="scientific">Paratissierella segnis</name>
    <dbReference type="NCBI Taxonomy" id="2763679"/>
    <lineage>
        <taxon>Bacteria</taxon>
        <taxon>Bacillati</taxon>
        <taxon>Bacillota</taxon>
        <taxon>Tissierellia</taxon>
        <taxon>Tissierellales</taxon>
        <taxon>Tissierellaceae</taxon>
        <taxon>Paratissierella</taxon>
    </lineage>
</organism>
<keyword evidence="10" id="KW-1133">Transmembrane helix</keyword>
<evidence type="ECO:0000256" key="4">
    <source>
        <dbReference type="ARBA" id="ARBA00022553"/>
    </source>
</evidence>
<dbReference type="Gene3D" id="1.10.287.130">
    <property type="match status" value="1"/>
</dbReference>
<evidence type="ECO:0000256" key="5">
    <source>
        <dbReference type="ARBA" id="ARBA00022679"/>
    </source>
</evidence>
<dbReference type="CDD" id="cd00075">
    <property type="entry name" value="HATPase"/>
    <property type="match status" value="1"/>
</dbReference>
<sequence>MKRKIYYNLALIATIATIITSIVLAFISFYFYDLKIIKTLPALIGSIIFILILLYILSYYLASKIIEPMEKAYQSTQNIESGEELSEENIYEELRPFIKTIAIQKKDIEFAHQRIKEAEKTRSEFTANVSHELKTPLTSINGFAEMIASGMAKDEEIVKFANIIHKEGSRLLDLIDSIINLSHLDEKTFEANFESLDIYEITEKIVSQLRFRAMEKNITLNLSGQHLTFRGNKRMIEDLIFNLLDNGIKYNKENGKVDISIDKSNDYLSFSIKDTGIGIPKADQNRVFERFYRVDKSRSKRIQGSGLGLSIVKHIVEFHNGIINLISEENKGTEIEILFPI</sequence>
<dbReference type="InterPro" id="IPR005467">
    <property type="entry name" value="His_kinase_dom"/>
</dbReference>
<evidence type="ECO:0000313" key="13">
    <source>
        <dbReference type="Proteomes" id="UP000601171"/>
    </source>
</evidence>
<evidence type="ECO:0000256" key="6">
    <source>
        <dbReference type="ARBA" id="ARBA00022777"/>
    </source>
</evidence>
<dbReference type="InterPro" id="IPR036097">
    <property type="entry name" value="HisK_dim/P_sf"/>
</dbReference>
<dbReference type="GO" id="GO:0016036">
    <property type="term" value="P:cellular response to phosphate starvation"/>
    <property type="evidence" value="ECO:0007669"/>
    <property type="project" value="TreeGrafter"/>
</dbReference>
<comment type="caution">
    <text evidence="12">The sequence shown here is derived from an EMBL/GenBank/DDBJ whole genome shotgun (WGS) entry which is preliminary data.</text>
</comment>